<feature type="domain" description="FAD-binding PCMH-type" evidence="3">
    <location>
        <begin position="25"/>
        <end position="191"/>
    </location>
</feature>
<dbReference type="SUPFAM" id="SSF56176">
    <property type="entry name" value="FAD-binding/transporter-associated domain-like"/>
    <property type="match status" value="1"/>
</dbReference>
<dbReference type="InterPro" id="IPR006094">
    <property type="entry name" value="Oxid_FAD_bind_N"/>
</dbReference>
<organism evidence="4 5">
    <name type="scientific">Segetibacter aerophilus</name>
    <dbReference type="NCBI Taxonomy" id="670293"/>
    <lineage>
        <taxon>Bacteria</taxon>
        <taxon>Pseudomonadati</taxon>
        <taxon>Bacteroidota</taxon>
        <taxon>Chitinophagia</taxon>
        <taxon>Chitinophagales</taxon>
        <taxon>Chitinophagaceae</taxon>
        <taxon>Segetibacter</taxon>
    </lineage>
</organism>
<dbReference type="Gene3D" id="3.30.43.10">
    <property type="entry name" value="Uridine Diphospho-n-acetylenolpyruvylglucosamine Reductase, domain 2"/>
    <property type="match status" value="1"/>
</dbReference>
<dbReference type="InterPro" id="IPR016166">
    <property type="entry name" value="FAD-bd_PCMH"/>
</dbReference>
<dbReference type="InterPro" id="IPR016171">
    <property type="entry name" value="Vanillyl_alc_oxidase_C-sub2"/>
</dbReference>
<dbReference type="InterPro" id="IPR016169">
    <property type="entry name" value="FAD-bd_PCMH_sub2"/>
</dbReference>
<protein>
    <submittedName>
        <fullName evidence="4">Xylitol oxidase</fullName>
    </submittedName>
</protein>
<evidence type="ECO:0000256" key="2">
    <source>
        <dbReference type="ARBA" id="ARBA00023002"/>
    </source>
</evidence>
<dbReference type="InterPro" id="IPR010031">
    <property type="entry name" value="FAD_lactone_oxidase-like"/>
</dbReference>
<dbReference type="Gene3D" id="3.30.70.2530">
    <property type="match status" value="1"/>
</dbReference>
<evidence type="ECO:0000313" key="5">
    <source>
        <dbReference type="Proteomes" id="UP000321513"/>
    </source>
</evidence>
<comment type="caution">
    <text evidence="4">The sequence shown here is derived from an EMBL/GenBank/DDBJ whole genome shotgun (WGS) entry which is preliminary data.</text>
</comment>
<dbReference type="GO" id="GO:0016020">
    <property type="term" value="C:membrane"/>
    <property type="evidence" value="ECO:0007669"/>
    <property type="project" value="InterPro"/>
</dbReference>
<dbReference type="GO" id="GO:0003885">
    <property type="term" value="F:D-arabinono-1,4-lactone oxidase activity"/>
    <property type="evidence" value="ECO:0007669"/>
    <property type="project" value="InterPro"/>
</dbReference>
<dbReference type="GO" id="GO:0071949">
    <property type="term" value="F:FAD binding"/>
    <property type="evidence" value="ECO:0007669"/>
    <property type="project" value="InterPro"/>
</dbReference>
<dbReference type="PROSITE" id="PS51387">
    <property type="entry name" value="FAD_PCMH"/>
    <property type="match status" value="1"/>
</dbReference>
<dbReference type="InterPro" id="IPR007173">
    <property type="entry name" value="ALO_C"/>
</dbReference>
<evidence type="ECO:0000256" key="1">
    <source>
        <dbReference type="ARBA" id="ARBA00022827"/>
    </source>
</evidence>
<dbReference type="PANTHER" id="PTHR43762:SF1">
    <property type="entry name" value="D-ARABINONO-1,4-LACTONE OXIDASE"/>
    <property type="match status" value="1"/>
</dbReference>
<proteinExistence type="predicted"/>
<reference evidence="4 5" key="1">
    <citation type="submission" date="2019-07" db="EMBL/GenBank/DDBJ databases">
        <title>Whole genome shotgun sequence of Segetibacter aerophilus NBRC 106135.</title>
        <authorList>
            <person name="Hosoyama A."/>
            <person name="Uohara A."/>
            <person name="Ohji S."/>
            <person name="Ichikawa N."/>
        </authorList>
    </citation>
    <scope>NUCLEOTIDE SEQUENCE [LARGE SCALE GENOMIC DNA]</scope>
    <source>
        <strain evidence="4 5">NBRC 106135</strain>
    </source>
</reference>
<dbReference type="Gene3D" id="3.30.70.2520">
    <property type="match status" value="1"/>
</dbReference>
<keyword evidence="5" id="KW-1185">Reference proteome</keyword>
<dbReference type="Pfam" id="PF01565">
    <property type="entry name" value="FAD_binding_4"/>
    <property type="match status" value="1"/>
</dbReference>
<dbReference type="AlphaFoldDB" id="A0A512BDU4"/>
<evidence type="ECO:0000313" key="4">
    <source>
        <dbReference type="EMBL" id="GEO10136.1"/>
    </source>
</evidence>
<keyword evidence="1" id="KW-0274">FAD</keyword>
<keyword evidence="1" id="KW-0285">Flavoprotein</keyword>
<dbReference type="Gene3D" id="3.30.465.10">
    <property type="match status" value="1"/>
</dbReference>
<evidence type="ECO:0000259" key="3">
    <source>
        <dbReference type="PROSITE" id="PS51387"/>
    </source>
</evidence>
<dbReference type="Pfam" id="PF04030">
    <property type="entry name" value="ALO"/>
    <property type="match status" value="1"/>
</dbReference>
<dbReference type="EMBL" id="BJYT01000009">
    <property type="protein sequence ID" value="GEO10136.1"/>
    <property type="molecule type" value="Genomic_DNA"/>
</dbReference>
<dbReference type="Gene3D" id="1.10.45.10">
    <property type="entry name" value="Vanillyl-alcohol Oxidase, Chain A, domain 4"/>
    <property type="match status" value="1"/>
</dbReference>
<keyword evidence="2" id="KW-0560">Oxidoreductase</keyword>
<sequence>MATPFISPLQGLAQNKKLKNWSGNLEFSTNKVFYPKSVEAVQKLVRKCDRFKALGTRHCFNRIADSKDNLISLTELNKVVSLDSKANTVTVEGGIKYGVLAPYLDQKGFALHNLASLPHISVAGSITTATHGSGVGNGNLATAVTGLEMVTPDGSVVHLSKDKDGEDFLAAVVGLGALGLITKVTLHVEPTYQVKQNVFLQMPLTQLKDNFDKIVSAGYSVSLFTDWQTENINEVWIKRRDQGSDQDLPAEFFGAKAATKNLHPIVELSAVNCTEQMGVPGRWYERLPHFKMGFTPSSGVELQSEFFIPQQNAVNALMAIQRLGKQTGPHLFISEIRTIAADNLWMSPCRNQASVAIHFTWKQEWDAVKKLLPIIEQELSPYNARPHWGKLFTMSPKVLASRYEKLEDFKKIAMKYDPKGKMRNEFLNTNIFGS</sequence>
<dbReference type="InterPro" id="IPR036318">
    <property type="entry name" value="FAD-bd_PCMH-like_sf"/>
</dbReference>
<dbReference type="InterPro" id="IPR016167">
    <property type="entry name" value="FAD-bd_PCMH_sub1"/>
</dbReference>
<dbReference type="PIRSF" id="PIRSF000136">
    <property type="entry name" value="LGO_GLO"/>
    <property type="match status" value="1"/>
</dbReference>
<name>A0A512BDU4_9BACT</name>
<dbReference type="PANTHER" id="PTHR43762">
    <property type="entry name" value="L-GULONOLACTONE OXIDASE"/>
    <property type="match status" value="1"/>
</dbReference>
<dbReference type="Proteomes" id="UP000321513">
    <property type="component" value="Unassembled WGS sequence"/>
</dbReference>
<dbReference type="GO" id="GO:0080049">
    <property type="term" value="F:L-gulono-1,4-lactone dehydrogenase activity"/>
    <property type="evidence" value="ECO:0007669"/>
    <property type="project" value="TreeGrafter"/>
</dbReference>
<accession>A0A512BDU4</accession>
<gene>
    <name evidence="4" type="ORF">SAE01_26320</name>
</gene>